<dbReference type="PANTHER" id="PTHR48049">
    <property type="entry name" value="GLYCOSYLTRANSFERASE"/>
    <property type="match status" value="1"/>
</dbReference>
<evidence type="ECO:0000256" key="2">
    <source>
        <dbReference type="ARBA" id="ARBA00022676"/>
    </source>
</evidence>
<evidence type="ECO:0000313" key="6">
    <source>
        <dbReference type="Proteomes" id="UP000316621"/>
    </source>
</evidence>
<dbReference type="InterPro" id="IPR050481">
    <property type="entry name" value="UDP-glycosyltransf_plant"/>
</dbReference>
<comment type="similarity">
    <text evidence="1">Belongs to the UDP-glycosyltransferase family.</text>
</comment>
<dbReference type="PANTHER" id="PTHR48049:SF60">
    <property type="entry name" value="UDP-GLYCOSYLTRANSFERASE 91B1"/>
    <property type="match status" value="1"/>
</dbReference>
<dbReference type="FunFam" id="3.40.50.2000:FF:000037">
    <property type="entry name" value="Glycosyltransferase"/>
    <property type="match status" value="2"/>
</dbReference>
<dbReference type="AlphaFoldDB" id="A0A4Y7K4R5"/>
<accession>A0A4Y7K4R5</accession>
<keyword evidence="6" id="KW-1185">Reference proteome</keyword>
<dbReference type="Pfam" id="PF00201">
    <property type="entry name" value="UDPGT"/>
    <property type="match status" value="2"/>
</dbReference>
<evidence type="ECO:0000256" key="4">
    <source>
        <dbReference type="SAM" id="MobiDB-lite"/>
    </source>
</evidence>
<dbReference type="InterPro" id="IPR002213">
    <property type="entry name" value="UDP_glucos_trans"/>
</dbReference>
<dbReference type="FunFam" id="3.40.50.2000:FF:000088">
    <property type="entry name" value="Glycosyltransferase"/>
    <property type="match status" value="1"/>
</dbReference>
<evidence type="ECO:0000256" key="1">
    <source>
        <dbReference type="ARBA" id="ARBA00009995"/>
    </source>
</evidence>
<feature type="region of interest" description="Disordered" evidence="4">
    <location>
        <begin position="805"/>
        <end position="833"/>
    </location>
</feature>
<protein>
    <submittedName>
        <fullName evidence="5">Uncharacterized protein</fullName>
    </submittedName>
</protein>
<dbReference type="SUPFAM" id="SSF53756">
    <property type="entry name" value="UDP-Glycosyltransferase/glycogen phosphorylase"/>
    <property type="match status" value="2"/>
</dbReference>
<dbReference type="PROSITE" id="PS00375">
    <property type="entry name" value="UDPGT"/>
    <property type="match status" value="1"/>
</dbReference>
<dbReference type="Gene3D" id="3.40.50.2000">
    <property type="entry name" value="Glycogen Phosphorylase B"/>
    <property type="match status" value="4"/>
</dbReference>
<evidence type="ECO:0000256" key="3">
    <source>
        <dbReference type="ARBA" id="ARBA00022679"/>
    </source>
</evidence>
<dbReference type="EMBL" id="CM010720">
    <property type="protein sequence ID" value="RZC67201.1"/>
    <property type="molecule type" value="Genomic_DNA"/>
</dbReference>
<gene>
    <name evidence="5" type="ORF">C5167_010902</name>
</gene>
<reference evidence="5 6" key="1">
    <citation type="journal article" date="2018" name="Science">
        <title>The opium poppy genome and morphinan production.</title>
        <authorList>
            <person name="Guo L."/>
            <person name="Winzer T."/>
            <person name="Yang X."/>
            <person name="Li Y."/>
            <person name="Ning Z."/>
            <person name="He Z."/>
            <person name="Teodor R."/>
            <person name="Lu Y."/>
            <person name="Bowser T.A."/>
            <person name="Graham I.A."/>
            <person name="Ye K."/>
        </authorList>
    </citation>
    <scope>NUCLEOTIDE SEQUENCE [LARGE SCALE GENOMIC DNA]</scope>
    <source>
        <strain evidence="6">cv. HN1</strain>
        <tissue evidence="5">Leaves</tissue>
    </source>
</reference>
<dbReference type="Proteomes" id="UP000316621">
    <property type="component" value="Chromosome 6"/>
</dbReference>
<name>A0A4Y7K4R5_PAPSO</name>
<dbReference type="OMA" id="NWIICDF"/>
<sequence length="833" mass="94468">MDEDHPLHIVMVPWLAFGHLIPFLELSKSLAKMGHRISFISTPRNIQRLVKNQSSSPFINFISIPLAKDENLRDQAEATIDLPLDEVPYLKKAYDSLEGPVSIFLETSRPDWIIYDFAPHWLPPVASRLDIPCCFFSIFNASVNCFFGPPSRHTESDIDDSVSRNRKTLEDFTATPSWIPFPTNLAFRMHEIRKVFGSIQINVSGVSDGRRFACTIQGSEVVAIRSCMEFESEHVGLLEKLFEKPIVPVGLLPPPSPDVNDEDDKHEEWMRMREWLDKHEQKSVVYIALGTEAALSKEETSELALGLELSNIPFFWVLRKPTGSNDDPSSMLPKGFEERTKGKGFMCFSWAPQMRILGHPSLGGFMTHCGWSSVIEALEFGCPLILLPVINDQALNARTLVWKQVGLEIERDEEDGSFTREAVAKSLRTVMVDEEGEMYRAKVKEMRQVFGNKSLHDGYVERFSQYLKEHKRDKLLKNVFKFHLSQHRRIPKIPQELSSLINLVSLPLNHDQNLPEHAESSTDIPIEKTQFLKKAFDGLELYLTKFLENSKPDFIIHDFASYWLPKVSEKLGIPCVYFAVFTASSMAFLGPPEVLLDEKRNRILSPVDLCTSPEWIPFPSDIKYHHHEVVQYFKGAPPPEPDHHNDDDDDKYEAVPDTRRFGMVIRDSKFIAVRSSATEAAPSEEQVNELAIGLESSGLPFLWVLRKPLTGSASCSDLLPLGFEDRTRDRGVVYMTWLPQVKILHHPSVGGFLTHCGYNSVIEGLAFRRVLILLPMLNDQGLNARLLGGKQVGLEIPRNELDGSFSSKSVGHGGKRRGSTLNLMDRLETRPRR</sequence>
<dbReference type="STRING" id="3469.A0A4Y7K4R5"/>
<dbReference type="CDD" id="cd03784">
    <property type="entry name" value="GT1_Gtf-like"/>
    <property type="match status" value="2"/>
</dbReference>
<proteinExistence type="inferred from homology"/>
<keyword evidence="2" id="KW-0328">Glycosyltransferase</keyword>
<dbReference type="InterPro" id="IPR035595">
    <property type="entry name" value="UDP_glycos_trans_CS"/>
</dbReference>
<dbReference type="Gramene" id="RZC67201">
    <property type="protein sequence ID" value="RZC67201"/>
    <property type="gene ID" value="C5167_010902"/>
</dbReference>
<keyword evidence="3" id="KW-0808">Transferase</keyword>
<evidence type="ECO:0000313" key="5">
    <source>
        <dbReference type="EMBL" id="RZC67201.1"/>
    </source>
</evidence>
<organism evidence="5 6">
    <name type="scientific">Papaver somniferum</name>
    <name type="common">Opium poppy</name>
    <dbReference type="NCBI Taxonomy" id="3469"/>
    <lineage>
        <taxon>Eukaryota</taxon>
        <taxon>Viridiplantae</taxon>
        <taxon>Streptophyta</taxon>
        <taxon>Embryophyta</taxon>
        <taxon>Tracheophyta</taxon>
        <taxon>Spermatophyta</taxon>
        <taxon>Magnoliopsida</taxon>
        <taxon>Ranunculales</taxon>
        <taxon>Papaveraceae</taxon>
        <taxon>Papaveroideae</taxon>
        <taxon>Papaver</taxon>
    </lineage>
</organism>
<dbReference type="GO" id="GO:0035251">
    <property type="term" value="F:UDP-glucosyltransferase activity"/>
    <property type="evidence" value="ECO:0007669"/>
    <property type="project" value="InterPro"/>
</dbReference>